<evidence type="ECO:0000256" key="1">
    <source>
        <dbReference type="SAM" id="MobiDB-lite"/>
    </source>
</evidence>
<proteinExistence type="predicted"/>
<dbReference type="NCBIfam" id="TIGR03736">
    <property type="entry name" value="PRTRC_ThiF"/>
    <property type="match status" value="1"/>
</dbReference>
<dbReference type="SUPFAM" id="SSF69572">
    <property type="entry name" value="Activating enzymes of the ubiquitin-like proteins"/>
    <property type="match status" value="1"/>
</dbReference>
<dbReference type="Gene3D" id="3.40.50.720">
    <property type="entry name" value="NAD(P)-binding Rossmann-like Domain"/>
    <property type="match status" value="1"/>
</dbReference>
<feature type="region of interest" description="Disordered" evidence="1">
    <location>
        <begin position="261"/>
        <end position="282"/>
    </location>
</feature>
<accession>A0ABY1QVY3</accession>
<dbReference type="InterPro" id="IPR035985">
    <property type="entry name" value="Ubiquitin-activating_enz"/>
</dbReference>
<dbReference type="InterPro" id="IPR045886">
    <property type="entry name" value="ThiF/MoeB/HesA"/>
</dbReference>
<evidence type="ECO:0000313" key="4">
    <source>
        <dbReference type="Proteomes" id="UP001158049"/>
    </source>
</evidence>
<evidence type="ECO:0000313" key="3">
    <source>
        <dbReference type="EMBL" id="SMP80779.1"/>
    </source>
</evidence>
<comment type="caution">
    <text evidence="3">The sequence shown here is derived from an EMBL/GenBank/DDBJ whole genome shotgun (WGS) entry which is preliminary data.</text>
</comment>
<feature type="compositionally biased region" description="Basic residues" evidence="1">
    <location>
        <begin position="264"/>
        <end position="273"/>
    </location>
</feature>
<name>A0ABY1QVY3_9BURK</name>
<evidence type="ECO:0000259" key="2">
    <source>
        <dbReference type="Pfam" id="PF00899"/>
    </source>
</evidence>
<feature type="domain" description="THIF-type NAD/FAD binding fold" evidence="2">
    <location>
        <begin position="13"/>
        <end position="221"/>
    </location>
</feature>
<organism evidence="3 4">
    <name type="scientific">Noviherbaspirillum suwonense</name>
    <dbReference type="NCBI Taxonomy" id="1224511"/>
    <lineage>
        <taxon>Bacteria</taxon>
        <taxon>Pseudomonadati</taxon>
        <taxon>Pseudomonadota</taxon>
        <taxon>Betaproteobacteria</taxon>
        <taxon>Burkholderiales</taxon>
        <taxon>Oxalobacteraceae</taxon>
        <taxon>Noviherbaspirillum</taxon>
    </lineage>
</organism>
<dbReference type="Proteomes" id="UP001158049">
    <property type="component" value="Unassembled WGS sequence"/>
</dbReference>
<dbReference type="CDD" id="cd01483">
    <property type="entry name" value="E1_enzyme_family"/>
    <property type="match status" value="1"/>
</dbReference>
<dbReference type="Pfam" id="PF00899">
    <property type="entry name" value="ThiF"/>
    <property type="match status" value="1"/>
</dbReference>
<dbReference type="PANTHER" id="PTHR10953">
    <property type="entry name" value="UBIQUITIN-ACTIVATING ENZYME E1"/>
    <property type="match status" value="1"/>
</dbReference>
<dbReference type="RefSeq" id="WP_283445543.1">
    <property type="nucleotide sequence ID" value="NZ_FXUL01000038.1"/>
</dbReference>
<reference evidence="3 4" key="1">
    <citation type="submission" date="2017-05" db="EMBL/GenBank/DDBJ databases">
        <authorList>
            <person name="Varghese N."/>
            <person name="Submissions S."/>
        </authorList>
    </citation>
    <scope>NUCLEOTIDE SEQUENCE [LARGE SCALE GENOMIC DNA]</scope>
    <source>
        <strain evidence="3 4">DSM 26001</strain>
    </source>
</reference>
<dbReference type="InterPro" id="IPR022500">
    <property type="entry name" value="PRTRC_ThiF"/>
</dbReference>
<keyword evidence="4" id="KW-1185">Reference proteome</keyword>
<gene>
    <name evidence="3" type="ORF">SAMN06295970_13828</name>
</gene>
<dbReference type="PANTHER" id="PTHR10953:SF247">
    <property type="entry name" value="SLL6053 PROTEIN"/>
    <property type="match status" value="1"/>
</dbReference>
<protein>
    <submittedName>
        <fullName evidence="3">PRTRC system ThiF family protein</fullName>
    </submittedName>
</protein>
<dbReference type="InterPro" id="IPR000594">
    <property type="entry name" value="ThiF_NAD_FAD-bd"/>
</dbReference>
<sequence>MAIHQIHPQLLNRQVQVAVIGAGGTGSQLMNNLVRLHLALIALGHPGGLHVTLWDDDTVSEANVGRQSFYPGDIGSAKAATIINRINLAFQLNWSSRVERIESNSVLKAQIVIGCVDNRKARLAILQAAQRNRVHYWLDCGNRLGDGQVVLGEVCPLLAKERKVPRLPHAADLYPELIDPTQDATDDVPSCSLADALEKQSLFINTSVAMFACNILTELFRHGQIAYHGIFVNLKSGRTSPLQVSEEVWKRFGYVIPAEPAPAKKPRASRARKKPQEQPVAA</sequence>
<dbReference type="EMBL" id="FXUL01000038">
    <property type="protein sequence ID" value="SMP80779.1"/>
    <property type="molecule type" value="Genomic_DNA"/>
</dbReference>